<organism evidence="1 2">
    <name type="scientific">Flavobacterium croceum DSM 17960</name>
    <dbReference type="NCBI Taxonomy" id="1121886"/>
    <lineage>
        <taxon>Bacteria</taxon>
        <taxon>Pseudomonadati</taxon>
        <taxon>Bacteroidota</taxon>
        <taxon>Flavobacteriia</taxon>
        <taxon>Flavobacteriales</taxon>
        <taxon>Flavobacteriaceae</taxon>
        <taxon>Flavobacterium</taxon>
    </lineage>
</organism>
<gene>
    <name evidence="1" type="ORF">Q361_106175</name>
</gene>
<dbReference type="NCBIfam" id="TIGR04131">
    <property type="entry name" value="Bac_Flav_CTERM"/>
    <property type="match status" value="1"/>
</dbReference>
<feature type="non-terminal residue" evidence="1">
    <location>
        <position position="1"/>
    </location>
</feature>
<protein>
    <submittedName>
        <fullName evidence="1">Gliding motility-associated-like protein</fullName>
    </submittedName>
</protein>
<evidence type="ECO:0000313" key="1">
    <source>
        <dbReference type="EMBL" id="POS02111.1"/>
    </source>
</evidence>
<accession>A0A2S4N8U1</accession>
<evidence type="ECO:0000313" key="2">
    <source>
        <dbReference type="Proteomes" id="UP000237056"/>
    </source>
</evidence>
<dbReference type="Proteomes" id="UP000237056">
    <property type="component" value="Unassembled WGS sequence"/>
</dbReference>
<sequence length="770" mass="84934">LTNLEVCDYIGNTQDGYAYFNLSLQTPAILAANTPSSNYTVTYYNNQINASASPNGILPISQITNYFGHNGDTIWVRVQNNSTGCFTVSSFQLIVHAPLVLTTPTLYKVCDTDTTPNDNYTSFNILSFIGPIAGYTINLYADAAHTQPISSPFTNTLPANQTIFWTATNNTTGCISSRTLTLTVLPVPTPNTNLSAPQYLIHSCDSNSPNDGFEIFNLTVNANYILNGDTNTELHYYPSLVDAENGTNEITNPTAANVNGDVYIRVQWKPAPVTSFIDSNNQYCHVIVKQPVKVYPLPLMYANKQFQICDNDTDGFAVFDLTSYTDDLLMNTTGITFANTTFVFSNASGVISNPAAYTNTTNPETITVTATSSASPLNCSYTQTFSIIVNPNPTVTPPATWKTCDTLDPTDTVNYPNDGYYNHDLAALIPGILNGQADTDFTVTFYHTEADAIAATNGITNLSAYMAQTETIWIRVTNNTTGCYVVGSTNFVVEQLPEPVIESDNGMHVICVDYRSLMVLRPLQLQIHNLTEDTPYLHGTPTYTYKWYEGNAPIPGETNSTYNVPASATGDVRNYKVEMTTTTPGLGCSYTSVQAFTVIQSGPATPTVIGSTGYTVTNAFTENQTITVDVDGWGKYEYSLDDGPRQTSPIFENVSLGEHFITVWDVKEGNESCDPFLIQKVRTIDYPHYFTPNGDGFNDYWNINGLQGQYAKIYLFDRFGKLIKQLSPDTQGWDGTYNGNPLPATDYWFTVEYFELNTTKTFKAHFSLKR</sequence>
<reference evidence="1 2" key="1">
    <citation type="submission" date="2018-01" db="EMBL/GenBank/DDBJ databases">
        <title>Genomic Encyclopedia of Type Strains, Phase I: the one thousand microbial genomes (KMG-I) project.</title>
        <authorList>
            <person name="Goeker M."/>
        </authorList>
    </citation>
    <scope>NUCLEOTIDE SEQUENCE [LARGE SCALE GENOMIC DNA]</scope>
    <source>
        <strain evidence="1 2">DSM 17960</strain>
    </source>
</reference>
<dbReference type="AlphaFoldDB" id="A0A2S4N8U1"/>
<dbReference type="InterPro" id="IPR013783">
    <property type="entry name" value="Ig-like_fold"/>
</dbReference>
<proteinExistence type="predicted"/>
<dbReference type="EMBL" id="PQNY01000006">
    <property type="protein sequence ID" value="POS02111.1"/>
    <property type="molecule type" value="Genomic_DNA"/>
</dbReference>
<keyword evidence="2" id="KW-1185">Reference proteome</keyword>
<dbReference type="RefSeq" id="WP_146046983.1">
    <property type="nucleotide sequence ID" value="NZ_PQNY01000006.1"/>
</dbReference>
<dbReference type="InterPro" id="IPR026341">
    <property type="entry name" value="T9SS_type_B"/>
</dbReference>
<name>A0A2S4N8U1_9FLAO</name>
<dbReference type="OrthoDB" id="9765926at2"/>
<comment type="caution">
    <text evidence="1">The sequence shown here is derived from an EMBL/GenBank/DDBJ whole genome shotgun (WGS) entry which is preliminary data.</text>
</comment>
<dbReference type="Pfam" id="PF13585">
    <property type="entry name" value="CHU_C"/>
    <property type="match status" value="1"/>
</dbReference>
<dbReference type="Gene3D" id="2.60.40.10">
    <property type="entry name" value="Immunoglobulins"/>
    <property type="match status" value="1"/>
</dbReference>